<dbReference type="CDD" id="cd01559">
    <property type="entry name" value="ADCL_like"/>
    <property type="match status" value="1"/>
</dbReference>
<dbReference type="GO" id="GO:0005829">
    <property type="term" value="C:cytosol"/>
    <property type="evidence" value="ECO:0007669"/>
    <property type="project" value="TreeGrafter"/>
</dbReference>
<evidence type="ECO:0000256" key="6">
    <source>
        <dbReference type="ARBA" id="ARBA00023239"/>
    </source>
</evidence>
<dbReference type="SUPFAM" id="SSF56752">
    <property type="entry name" value="D-aminoacid aminotransferase-like PLP-dependent enzymes"/>
    <property type="match status" value="1"/>
</dbReference>
<evidence type="ECO:0000256" key="10">
    <source>
        <dbReference type="ARBA" id="ARBA00054027"/>
    </source>
</evidence>
<dbReference type="GO" id="GO:0030170">
    <property type="term" value="F:pyridoxal phosphate binding"/>
    <property type="evidence" value="ECO:0007669"/>
    <property type="project" value="InterPro"/>
</dbReference>
<evidence type="ECO:0000256" key="2">
    <source>
        <dbReference type="ARBA" id="ARBA00009320"/>
    </source>
</evidence>
<dbReference type="Pfam" id="PF01063">
    <property type="entry name" value="Aminotran_4"/>
    <property type="match status" value="1"/>
</dbReference>
<dbReference type="InterPro" id="IPR036038">
    <property type="entry name" value="Aminotransferase-like"/>
</dbReference>
<accession>W0HPK0</accession>
<name>W0HPK0_9GAMM</name>
<dbReference type="eggNOG" id="COG0115">
    <property type="taxonomic scope" value="Bacteria"/>
</dbReference>
<dbReference type="AlphaFoldDB" id="W0HPK0"/>
<dbReference type="RefSeq" id="WP_025245445.1">
    <property type="nucleotide sequence ID" value="NZ_CP006568.1"/>
</dbReference>
<keyword evidence="16" id="KW-1185">Reference proteome</keyword>
<dbReference type="GO" id="GO:0008153">
    <property type="term" value="P:4-aminobenzoate biosynthetic process"/>
    <property type="evidence" value="ECO:0007669"/>
    <property type="project" value="UniProtKB-UniRule"/>
</dbReference>
<evidence type="ECO:0000256" key="5">
    <source>
        <dbReference type="ARBA" id="ARBA00022909"/>
    </source>
</evidence>
<dbReference type="InterPro" id="IPR001544">
    <property type="entry name" value="Aminotrans_IV"/>
</dbReference>
<dbReference type="InterPro" id="IPR043131">
    <property type="entry name" value="BCAT-like_N"/>
</dbReference>
<evidence type="ECO:0000256" key="9">
    <source>
        <dbReference type="ARBA" id="ARBA00049529"/>
    </source>
</evidence>
<comment type="pathway">
    <text evidence="7">Cofactor biosynthesis; tetrahydrofolate biosynthesis; 4-aminobenzoate from chorismate: step 2/2.</text>
</comment>
<dbReference type="EC" id="4.1.3.38" evidence="8 12"/>
<dbReference type="Proteomes" id="UP000019025">
    <property type="component" value="Chromosome"/>
</dbReference>
<evidence type="ECO:0000313" key="15">
    <source>
        <dbReference type="EMBL" id="AHF74033.1"/>
    </source>
</evidence>
<evidence type="ECO:0000256" key="1">
    <source>
        <dbReference type="ARBA" id="ARBA00001933"/>
    </source>
</evidence>
<dbReference type="InterPro" id="IPR018300">
    <property type="entry name" value="Aminotrans_IV_CS"/>
</dbReference>
<comment type="cofactor">
    <cofactor evidence="1 14">
        <name>pyridoxal 5'-phosphate</name>
        <dbReference type="ChEBI" id="CHEBI:597326"/>
    </cofactor>
</comment>
<dbReference type="EMBL" id="CP006568">
    <property type="protein sequence ID" value="AHF74033.1"/>
    <property type="molecule type" value="Genomic_DNA"/>
</dbReference>
<evidence type="ECO:0000256" key="12">
    <source>
        <dbReference type="NCBIfam" id="TIGR03461"/>
    </source>
</evidence>
<proteinExistence type="inferred from homology"/>
<gene>
    <name evidence="15" type="primary">pabC</name>
    <name evidence="15" type="ORF">SOPEG_2149</name>
</gene>
<dbReference type="Gene3D" id="3.20.10.10">
    <property type="entry name" value="D-amino Acid Aminotransferase, subunit A, domain 2"/>
    <property type="match status" value="1"/>
</dbReference>
<dbReference type="PANTHER" id="PTHR42743">
    <property type="entry name" value="AMINO-ACID AMINOTRANSFERASE"/>
    <property type="match status" value="1"/>
</dbReference>
<organism evidence="15 16">
    <name type="scientific">Candidatus Sodalis pierantonii str. SOPE</name>
    <dbReference type="NCBI Taxonomy" id="2342"/>
    <lineage>
        <taxon>Bacteria</taxon>
        <taxon>Pseudomonadati</taxon>
        <taxon>Pseudomonadota</taxon>
        <taxon>Gammaproteobacteria</taxon>
        <taxon>Enterobacterales</taxon>
        <taxon>Bruguierivoracaceae</taxon>
        <taxon>Sodalis</taxon>
    </lineage>
</organism>
<protein>
    <recommendedName>
        <fullName evidence="11 12">Aminodeoxychorismate lyase</fullName>
        <ecNumber evidence="8 12">4.1.3.38</ecNumber>
    </recommendedName>
</protein>
<evidence type="ECO:0000256" key="11">
    <source>
        <dbReference type="ARBA" id="ARBA00069174"/>
    </source>
</evidence>
<comment type="similarity">
    <text evidence="2 13">Belongs to the class-IV pyridoxal-phosphate-dependent aminotransferase family.</text>
</comment>
<reference evidence="15 16" key="1">
    <citation type="journal article" date="2014" name="Genome Biol. Evol.">
        <title>Genome degeneration and adaptation in a nascent stage of symbiosis.</title>
        <authorList>
            <person name="Oakeson K.F."/>
            <person name="Gil R."/>
            <person name="Clayton A.L."/>
            <person name="Dunn D.M."/>
            <person name="von Niederhausern A.C."/>
            <person name="Hamil C."/>
            <person name="Aoyagi A."/>
            <person name="Duval B."/>
            <person name="Baca A."/>
            <person name="Silva F.J."/>
            <person name="Vallier A."/>
            <person name="Jackson D.G."/>
            <person name="Latorre A."/>
            <person name="Weiss R.B."/>
            <person name="Heddi A."/>
            <person name="Moya A."/>
            <person name="Dale C."/>
        </authorList>
    </citation>
    <scope>NUCLEOTIDE SEQUENCE [LARGE SCALE GENOMIC DNA]</scope>
    <source>
        <strain evidence="16">none</strain>
    </source>
</reference>
<dbReference type="GO" id="GO:0046656">
    <property type="term" value="P:folic acid biosynthetic process"/>
    <property type="evidence" value="ECO:0007669"/>
    <property type="project" value="UniProtKB-KW"/>
</dbReference>
<dbReference type="InterPro" id="IPR017824">
    <property type="entry name" value="Aminodeoxychorismate_lyase_IV"/>
</dbReference>
<dbReference type="PROSITE" id="PS00770">
    <property type="entry name" value="AA_TRANSFER_CLASS_4"/>
    <property type="match status" value="1"/>
</dbReference>
<evidence type="ECO:0000256" key="13">
    <source>
        <dbReference type="RuleBase" id="RU004106"/>
    </source>
</evidence>
<dbReference type="PANTHER" id="PTHR42743:SF2">
    <property type="entry name" value="AMINODEOXYCHORISMATE LYASE"/>
    <property type="match status" value="1"/>
</dbReference>
<comment type="subunit">
    <text evidence="3">Homodimer.</text>
</comment>
<evidence type="ECO:0000313" key="16">
    <source>
        <dbReference type="Proteomes" id="UP000019025"/>
    </source>
</evidence>
<dbReference type="PATRIC" id="fig|2342.5.peg.2275"/>
<evidence type="ECO:0000256" key="3">
    <source>
        <dbReference type="ARBA" id="ARBA00011738"/>
    </source>
</evidence>
<evidence type="ECO:0000256" key="8">
    <source>
        <dbReference type="ARBA" id="ARBA00035676"/>
    </source>
</evidence>
<comment type="function">
    <text evidence="10">Involved in the biosynthesis of p-aminobenzoate (PABA), a precursor of tetrahydrofolate. Converts 4-amino-4-deoxychorismate into 4-aminobenzoate (PABA) and pyruvate.</text>
</comment>
<keyword evidence="4 14" id="KW-0663">Pyridoxal phosphate</keyword>
<evidence type="ECO:0000256" key="7">
    <source>
        <dbReference type="ARBA" id="ARBA00035633"/>
    </source>
</evidence>
<evidence type="ECO:0000256" key="14">
    <source>
        <dbReference type="RuleBase" id="RU004516"/>
    </source>
</evidence>
<dbReference type="NCBIfam" id="TIGR03461">
    <property type="entry name" value="pabC_Proteo"/>
    <property type="match status" value="1"/>
</dbReference>
<dbReference type="Gene3D" id="3.30.470.10">
    <property type="match status" value="1"/>
</dbReference>
<sequence length="265" mass="29156">MYWINGIPQAQLPLTDRTVHFGDGFFTTARLLDGDIPLLTWHLERLAQAGQRLLFAPFDVDALRREMLAAAHGGGDGVIKALISRGSGGRGYSFRGCDAPQRIVARTPAPAQYPRWRQEGVRLSLSSVRLARNSLLAGIKHNNRLEQVLVRAHLDRDGADEALVLDTEGVVVECCSANLFWRQGREVFTPALRYAGVAGVMRRHVMSLLPALGYSLEEVSVGPDALTTADEVFITNALLPVVPVQAIDTRQYADRTLYLQLSPLC</sequence>
<dbReference type="STRING" id="2342.SOPEG_2149"/>
<dbReference type="FunFam" id="3.20.10.10:FF:000002">
    <property type="entry name" value="D-alanine aminotransferase"/>
    <property type="match status" value="1"/>
</dbReference>
<dbReference type="HOGENOM" id="CLU_020844_2_1_6"/>
<dbReference type="InterPro" id="IPR043132">
    <property type="entry name" value="BCAT-like_C"/>
</dbReference>
<evidence type="ECO:0000256" key="4">
    <source>
        <dbReference type="ARBA" id="ARBA00022898"/>
    </source>
</evidence>
<comment type="catalytic activity">
    <reaction evidence="9">
        <text>4-amino-4-deoxychorismate = 4-aminobenzoate + pyruvate + H(+)</text>
        <dbReference type="Rhea" id="RHEA:16201"/>
        <dbReference type="ChEBI" id="CHEBI:15361"/>
        <dbReference type="ChEBI" id="CHEBI:15378"/>
        <dbReference type="ChEBI" id="CHEBI:17836"/>
        <dbReference type="ChEBI" id="CHEBI:58406"/>
        <dbReference type="EC" id="4.1.3.38"/>
    </reaction>
</comment>
<dbReference type="NCBIfam" id="NF004761">
    <property type="entry name" value="PRK06092.1"/>
    <property type="match status" value="1"/>
</dbReference>
<dbReference type="InterPro" id="IPR050571">
    <property type="entry name" value="Class-IV_PLP-Dep_Aminotrnsfr"/>
</dbReference>
<dbReference type="KEGG" id="pes:SOPEG_2149"/>
<dbReference type="GO" id="GO:0008696">
    <property type="term" value="F:4-amino-4-deoxychorismate lyase activity"/>
    <property type="evidence" value="ECO:0007669"/>
    <property type="project" value="UniProtKB-UniRule"/>
</dbReference>
<keyword evidence="6 15" id="KW-0456">Lyase</keyword>
<keyword evidence="5" id="KW-0289">Folate biosynthesis</keyword>